<protein>
    <submittedName>
        <fullName evidence="1">Uncharacterized protein</fullName>
    </submittedName>
</protein>
<evidence type="ECO:0000313" key="1">
    <source>
        <dbReference type="EMBL" id="GEK93155.1"/>
    </source>
</evidence>
<dbReference type="AlphaFoldDB" id="A0A511AY77"/>
<dbReference type="Proteomes" id="UP000321230">
    <property type="component" value="Unassembled WGS sequence"/>
</dbReference>
<sequence length="51" mass="5904">MKEWTALSDGLSGLSDVMKGTIIRRLSELEQERSKLDSELRLVDPDYRNNH</sequence>
<dbReference type="EMBL" id="BJUZ01000001">
    <property type="protein sequence ID" value="GEK93155.1"/>
    <property type="molecule type" value="Genomic_DNA"/>
</dbReference>
<keyword evidence="2" id="KW-1185">Reference proteome</keyword>
<reference evidence="1 2" key="1">
    <citation type="submission" date="2019-07" db="EMBL/GenBank/DDBJ databases">
        <title>Whole genome shotgun sequence of Gluconobacter wancherniae NBRC 103581.</title>
        <authorList>
            <person name="Hosoyama A."/>
            <person name="Uohara A."/>
            <person name="Ohji S."/>
            <person name="Ichikawa N."/>
        </authorList>
    </citation>
    <scope>NUCLEOTIDE SEQUENCE [LARGE SCALE GENOMIC DNA]</scope>
    <source>
        <strain evidence="1 2">NBRC 103581</strain>
    </source>
</reference>
<comment type="caution">
    <text evidence="1">The sequence shown here is derived from an EMBL/GenBank/DDBJ whole genome shotgun (WGS) entry which is preliminary data.</text>
</comment>
<proteinExistence type="predicted"/>
<evidence type="ECO:0000313" key="2">
    <source>
        <dbReference type="Proteomes" id="UP000321230"/>
    </source>
</evidence>
<name>A0A511AY77_9PROT</name>
<accession>A0A511AY77</accession>
<organism evidence="1 2">
    <name type="scientific">Gluconobacter wancherniae NBRC 103581</name>
    <dbReference type="NCBI Taxonomy" id="656744"/>
    <lineage>
        <taxon>Bacteria</taxon>
        <taxon>Pseudomonadati</taxon>
        <taxon>Pseudomonadota</taxon>
        <taxon>Alphaproteobacteria</taxon>
        <taxon>Acetobacterales</taxon>
        <taxon>Acetobacteraceae</taxon>
        <taxon>Gluconobacter</taxon>
    </lineage>
</organism>
<gene>
    <name evidence="1" type="ORF">GWA01_09250</name>
</gene>